<name>A0A5N7BBK8_9EURO</name>
<dbReference type="EMBL" id="ML736198">
    <property type="protein sequence ID" value="KAE8379149.1"/>
    <property type="molecule type" value="Genomic_DNA"/>
</dbReference>
<reference evidence="1 2" key="1">
    <citation type="submission" date="2019-04" db="EMBL/GenBank/DDBJ databases">
        <title>Friends and foes A comparative genomics studyof 23 Aspergillus species from section Flavi.</title>
        <authorList>
            <consortium name="DOE Joint Genome Institute"/>
            <person name="Kjaerbolling I."/>
            <person name="Vesth T."/>
            <person name="Frisvad J.C."/>
            <person name="Nybo J.L."/>
            <person name="Theobald S."/>
            <person name="Kildgaard S."/>
            <person name="Isbrandt T."/>
            <person name="Kuo A."/>
            <person name="Sato A."/>
            <person name="Lyhne E.K."/>
            <person name="Kogle M.E."/>
            <person name="Wiebenga A."/>
            <person name="Kun R.S."/>
            <person name="Lubbers R.J."/>
            <person name="Makela M.R."/>
            <person name="Barry K."/>
            <person name="Chovatia M."/>
            <person name="Clum A."/>
            <person name="Daum C."/>
            <person name="Haridas S."/>
            <person name="He G."/>
            <person name="LaButti K."/>
            <person name="Lipzen A."/>
            <person name="Mondo S."/>
            <person name="Riley R."/>
            <person name="Salamov A."/>
            <person name="Simmons B.A."/>
            <person name="Magnuson J.K."/>
            <person name="Henrissat B."/>
            <person name="Mortensen U.H."/>
            <person name="Larsen T.O."/>
            <person name="Devries R.P."/>
            <person name="Grigoriev I.V."/>
            <person name="Machida M."/>
            <person name="Baker S.E."/>
            <person name="Andersen M.R."/>
        </authorList>
    </citation>
    <scope>NUCLEOTIDE SEQUENCE [LARGE SCALE GENOMIC DNA]</scope>
    <source>
        <strain evidence="1 2">IBT 29228</strain>
    </source>
</reference>
<accession>A0A5N7BBK8</accession>
<dbReference type="Proteomes" id="UP000326198">
    <property type="component" value="Unassembled WGS sequence"/>
</dbReference>
<gene>
    <name evidence="1" type="ORF">BDV26DRAFT_175287</name>
</gene>
<dbReference type="OrthoDB" id="10305592at2759"/>
<evidence type="ECO:0000313" key="1">
    <source>
        <dbReference type="EMBL" id="KAE8379149.1"/>
    </source>
</evidence>
<dbReference type="AlphaFoldDB" id="A0A5N7BBK8"/>
<keyword evidence="2" id="KW-1185">Reference proteome</keyword>
<proteinExistence type="predicted"/>
<protein>
    <submittedName>
        <fullName evidence="1">Uncharacterized protein</fullName>
    </submittedName>
</protein>
<organism evidence="1 2">
    <name type="scientific">Aspergillus bertholletiae</name>
    <dbReference type="NCBI Taxonomy" id="1226010"/>
    <lineage>
        <taxon>Eukaryota</taxon>
        <taxon>Fungi</taxon>
        <taxon>Dikarya</taxon>
        <taxon>Ascomycota</taxon>
        <taxon>Pezizomycotina</taxon>
        <taxon>Eurotiomycetes</taxon>
        <taxon>Eurotiomycetidae</taxon>
        <taxon>Eurotiales</taxon>
        <taxon>Aspergillaceae</taxon>
        <taxon>Aspergillus</taxon>
        <taxon>Aspergillus subgen. Circumdati</taxon>
    </lineage>
</organism>
<sequence length="85" mass="9600">MRNSEESSPKPSNPLFHLFFDGEMGSRYCPQGPGVNQDCLLTSVGRWSHICNRHQKHRGSGIVRGFLMGESLRRLCVRAMPRATL</sequence>
<evidence type="ECO:0000313" key="2">
    <source>
        <dbReference type="Proteomes" id="UP000326198"/>
    </source>
</evidence>